<dbReference type="InterPro" id="IPR002401">
    <property type="entry name" value="Cyt_P450_E_grp-I"/>
</dbReference>
<reference evidence="14 15" key="1">
    <citation type="journal article" date="2015" name="Fungal Genet. Biol.">
        <title>Evolution of novel wood decay mechanisms in Agaricales revealed by the genome sequences of Fistulina hepatica and Cylindrobasidium torrendii.</title>
        <authorList>
            <person name="Floudas D."/>
            <person name="Held B.W."/>
            <person name="Riley R."/>
            <person name="Nagy L.G."/>
            <person name="Koehler G."/>
            <person name="Ransdell A.S."/>
            <person name="Younus H."/>
            <person name="Chow J."/>
            <person name="Chiniquy J."/>
            <person name="Lipzen A."/>
            <person name="Tritt A."/>
            <person name="Sun H."/>
            <person name="Haridas S."/>
            <person name="LaButti K."/>
            <person name="Ohm R.A."/>
            <person name="Kues U."/>
            <person name="Blanchette R.A."/>
            <person name="Grigoriev I.V."/>
            <person name="Minto R.E."/>
            <person name="Hibbett D.S."/>
        </authorList>
    </citation>
    <scope>NUCLEOTIDE SEQUENCE [LARGE SCALE GENOMIC DNA]</scope>
    <source>
        <strain evidence="14 15">FP15055 ss-10</strain>
    </source>
</reference>
<protein>
    <submittedName>
        <fullName evidence="14">Cytochrome P450</fullName>
    </submittedName>
</protein>
<dbReference type="PANTHER" id="PTHR24305:SF166">
    <property type="entry name" value="CYTOCHROME P450 12A4, MITOCHONDRIAL-RELATED"/>
    <property type="match status" value="1"/>
</dbReference>
<evidence type="ECO:0000256" key="10">
    <source>
        <dbReference type="ARBA" id="ARBA00023004"/>
    </source>
</evidence>
<evidence type="ECO:0000256" key="13">
    <source>
        <dbReference type="PIRSR" id="PIRSR602401-1"/>
    </source>
</evidence>
<evidence type="ECO:0000256" key="6">
    <source>
        <dbReference type="ARBA" id="ARBA00022692"/>
    </source>
</evidence>
<dbReference type="SUPFAM" id="SSF48264">
    <property type="entry name" value="Cytochrome P450"/>
    <property type="match status" value="1"/>
</dbReference>
<keyword evidence="8" id="KW-1133">Transmembrane helix</keyword>
<keyword evidence="5 13" id="KW-0349">Heme</keyword>
<evidence type="ECO:0000256" key="7">
    <source>
        <dbReference type="ARBA" id="ARBA00022723"/>
    </source>
</evidence>
<keyword evidence="9" id="KW-0560">Oxidoreductase</keyword>
<keyword evidence="7 13" id="KW-0479">Metal-binding</keyword>
<dbReference type="InterPro" id="IPR001128">
    <property type="entry name" value="Cyt_P450"/>
</dbReference>
<dbReference type="Proteomes" id="UP000054007">
    <property type="component" value="Unassembled WGS sequence"/>
</dbReference>
<dbReference type="PRINTS" id="PR00385">
    <property type="entry name" value="P450"/>
</dbReference>
<evidence type="ECO:0000313" key="14">
    <source>
        <dbReference type="EMBL" id="KIY67815.1"/>
    </source>
</evidence>
<dbReference type="GO" id="GO:0016705">
    <property type="term" value="F:oxidoreductase activity, acting on paired donors, with incorporation or reduction of molecular oxygen"/>
    <property type="evidence" value="ECO:0007669"/>
    <property type="project" value="InterPro"/>
</dbReference>
<dbReference type="STRING" id="1314674.A0A0D7BC53"/>
<evidence type="ECO:0000256" key="12">
    <source>
        <dbReference type="ARBA" id="ARBA00023136"/>
    </source>
</evidence>
<evidence type="ECO:0000256" key="5">
    <source>
        <dbReference type="ARBA" id="ARBA00022617"/>
    </source>
</evidence>
<evidence type="ECO:0000256" key="9">
    <source>
        <dbReference type="ARBA" id="ARBA00023002"/>
    </source>
</evidence>
<dbReference type="GO" id="GO:0020037">
    <property type="term" value="F:heme binding"/>
    <property type="evidence" value="ECO:0007669"/>
    <property type="project" value="InterPro"/>
</dbReference>
<comment type="similarity">
    <text evidence="4">Belongs to the cytochrome P450 family.</text>
</comment>
<keyword evidence="15" id="KW-1185">Reference proteome</keyword>
<evidence type="ECO:0000256" key="2">
    <source>
        <dbReference type="ARBA" id="ARBA00004370"/>
    </source>
</evidence>
<dbReference type="InterPro" id="IPR036396">
    <property type="entry name" value="Cyt_P450_sf"/>
</dbReference>
<dbReference type="PRINTS" id="PR00463">
    <property type="entry name" value="EP450I"/>
</dbReference>
<dbReference type="GO" id="GO:0016020">
    <property type="term" value="C:membrane"/>
    <property type="evidence" value="ECO:0007669"/>
    <property type="project" value="UniProtKB-SubCell"/>
</dbReference>
<dbReference type="Gene3D" id="1.10.630.10">
    <property type="entry name" value="Cytochrome P450"/>
    <property type="match status" value="1"/>
</dbReference>
<evidence type="ECO:0000256" key="11">
    <source>
        <dbReference type="ARBA" id="ARBA00023033"/>
    </source>
</evidence>
<dbReference type="OrthoDB" id="1470350at2759"/>
<comment type="pathway">
    <text evidence="3">Secondary metabolite biosynthesis; terpenoid biosynthesis.</text>
</comment>
<keyword evidence="12" id="KW-0472">Membrane</keyword>
<comment type="cofactor">
    <cofactor evidence="1 13">
        <name>heme</name>
        <dbReference type="ChEBI" id="CHEBI:30413"/>
    </cofactor>
</comment>
<keyword evidence="6" id="KW-0812">Transmembrane</keyword>
<dbReference type="Pfam" id="PF00067">
    <property type="entry name" value="p450"/>
    <property type="match status" value="1"/>
</dbReference>
<evidence type="ECO:0000256" key="4">
    <source>
        <dbReference type="ARBA" id="ARBA00010617"/>
    </source>
</evidence>
<feature type="binding site" description="axial binding residue" evidence="13">
    <location>
        <position position="472"/>
    </location>
    <ligand>
        <name>heme</name>
        <dbReference type="ChEBI" id="CHEBI:30413"/>
    </ligand>
    <ligandPart>
        <name>Fe</name>
        <dbReference type="ChEBI" id="CHEBI:18248"/>
    </ligandPart>
</feature>
<evidence type="ECO:0000256" key="1">
    <source>
        <dbReference type="ARBA" id="ARBA00001971"/>
    </source>
</evidence>
<evidence type="ECO:0000256" key="8">
    <source>
        <dbReference type="ARBA" id="ARBA00022989"/>
    </source>
</evidence>
<comment type="subcellular location">
    <subcellularLocation>
        <location evidence="2">Membrane</location>
    </subcellularLocation>
</comment>
<name>A0A0D7BC53_9AGAR</name>
<dbReference type="EMBL" id="KN880516">
    <property type="protein sequence ID" value="KIY67815.1"/>
    <property type="molecule type" value="Genomic_DNA"/>
</dbReference>
<sequence length="530" mass="59000">MAFDSVWLAVAVVPIGFLLFHWASAGYPRLPSYIPGPPSRSWIAGHAVDLWNKQEQAGDLEFAWFKQYGATIKTKGTFGTEILLTSDAKAIHYVLHTSAYRFEKAPEAVISITAVNGKGVIAVNGKTHQRHRKVLSPAFSEIQLRTFMPVFQSVANTLTKTIRAAIERDGGIVDVHHWLGRASLDIIGESSAFNYKFNSLEDENCEMANIMSHLMDGASAMTEPLRVGLWLMEKFPLLQGLVDYSPADLHRHMVKFKKLARELGKIIVDKAKQSSTDTSAKDILSILVRANESEDSSKKLSEDEVLNQTATLLSAGQETTSSTLTWVLYELSKCPDAQHALRKEIREVRSRVGDGPLTQQDYDSMEMLNAVIKETLRFHPILGTMLRVASFDDIIPLAEPIITPDGQTISQIPVQKGQLVECAAHGYNRNPAVWGSDAHIWRPERWLTKQEAQVTVGMHANVLSFSGGVRGCSGWRFAMMSMQSITFELIENFYFEPSEAICRRPGLLITPHLAARVEEGVKLPLRVTEV</sequence>
<evidence type="ECO:0000256" key="3">
    <source>
        <dbReference type="ARBA" id="ARBA00004721"/>
    </source>
</evidence>
<organism evidence="14 15">
    <name type="scientific">Cylindrobasidium torrendii FP15055 ss-10</name>
    <dbReference type="NCBI Taxonomy" id="1314674"/>
    <lineage>
        <taxon>Eukaryota</taxon>
        <taxon>Fungi</taxon>
        <taxon>Dikarya</taxon>
        <taxon>Basidiomycota</taxon>
        <taxon>Agaricomycotina</taxon>
        <taxon>Agaricomycetes</taxon>
        <taxon>Agaricomycetidae</taxon>
        <taxon>Agaricales</taxon>
        <taxon>Marasmiineae</taxon>
        <taxon>Physalacriaceae</taxon>
        <taxon>Cylindrobasidium</taxon>
    </lineage>
</organism>
<dbReference type="InterPro" id="IPR050121">
    <property type="entry name" value="Cytochrome_P450_monoxygenase"/>
</dbReference>
<dbReference type="PANTHER" id="PTHR24305">
    <property type="entry name" value="CYTOCHROME P450"/>
    <property type="match status" value="1"/>
</dbReference>
<keyword evidence="11" id="KW-0503">Monooxygenase</keyword>
<evidence type="ECO:0000313" key="15">
    <source>
        <dbReference type="Proteomes" id="UP000054007"/>
    </source>
</evidence>
<proteinExistence type="inferred from homology"/>
<keyword evidence="10 13" id="KW-0408">Iron</keyword>
<accession>A0A0D7BC53</accession>
<dbReference type="AlphaFoldDB" id="A0A0D7BC53"/>
<dbReference type="GO" id="GO:0005506">
    <property type="term" value="F:iron ion binding"/>
    <property type="evidence" value="ECO:0007669"/>
    <property type="project" value="InterPro"/>
</dbReference>
<dbReference type="GO" id="GO:0004497">
    <property type="term" value="F:monooxygenase activity"/>
    <property type="evidence" value="ECO:0007669"/>
    <property type="project" value="UniProtKB-KW"/>
</dbReference>
<gene>
    <name evidence="14" type="ORF">CYLTODRAFT_490300</name>
</gene>